<protein>
    <submittedName>
        <fullName evidence="1">Uncharacterized protein</fullName>
    </submittedName>
</protein>
<dbReference type="AlphaFoldDB" id="A0A1V3KFH6"/>
<name>A0A1V3KFH6_9PAST</name>
<dbReference type="Proteomes" id="UP000189114">
    <property type="component" value="Unassembled WGS sequence"/>
</dbReference>
<reference evidence="2" key="1">
    <citation type="submission" date="2016-10" db="EMBL/GenBank/DDBJ databases">
        <title>Rodentibacter gen. nov. and new species.</title>
        <authorList>
            <person name="Christensen H."/>
        </authorList>
    </citation>
    <scope>NUCLEOTIDE SEQUENCE [LARGE SCALE GENOMIC DNA]</scope>
    <source>
        <strain evidence="2">Ppn152</strain>
    </source>
</reference>
<accession>A0A1V3KFH6</accession>
<proteinExistence type="predicted"/>
<dbReference type="EMBL" id="MLAE01000092">
    <property type="protein sequence ID" value="OOF75549.1"/>
    <property type="molecule type" value="Genomic_DNA"/>
</dbReference>
<organism evidence="1 2">
    <name type="scientific">Rodentibacter caecimuris</name>
    <dbReference type="NCBI Taxonomy" id="1796644"/>
    <lineage>
        <taxon>Bacteria</taxon>
        <taxon>Pseudomonadati</taxon>
        <taxon>Pseudomonadota</taxon>
        <taxon>Gammaproteobacteria</taxon>
        <taxon>Pasteurellales</taxon>
        <taxon>Pasteurellaceae</taxon>
        <taxon>Rodentibacter</taxon>
    </lineage>
</organism>
<evidence type="ECO:0000313" key="1">
    <source>
        <dbReference type="EMBL" id="OOF75549.1"/>
    </source>
</evidence>
<evidence type="ECO:0000313" key="2">
    <source>
        <dbReference type="Proteomes" id="UP000189114"/>
    </source>
</evidence>
<comment type="caution">
    <text evidence="1">The sequence shown here is derived from an EMBL/GenBank/DDBJ whole genome shotgun (WGS) entry which is preliminary data.</text>
</comment>
<gene>
    <name evidence="1" type="ORF">BKG96_10610</name>
</gene>
<dbReference type="RefSeq" id="WP_077587419.1">
    <property type="nucleotide sequence ID" value="NZ_MLAE01000092.1"/>
</dbReference>
<sequence length="76" mass="8152">MGIDTLKGVVSDGKEASKAVNDAGISNSFTLFVEGIGKKIGLNDSTAKFISSVLNNSLDYKENRDKNSEKIKEGEK</sequence>